<feature type="transmembrane region" description="Helical" evidence="1">
    <location>
        <begin position="25"/>
        <end position="58"/>
    </location>
</feature>
<evidence type="ECO:0000256" key="1">
    <source>
        <dbReference type="SAM" id="Phobius"/>
    </source>
</evidence>
<keyword evidence="1" id="KW-0812">Transmembrane</keyword>
<keyword evidence="1" id="KW-0472">Membrane</keyword>
<accession>A0A918U9F5</accession>
<dbReference type="EMBL" id="BMYX01000009">
    <property type="protein sequence ID" value="GGY15621.1"/>
    <property type="molecule type" value="Genomic_DNA"/>
</dbReference>
<feature type="transmembrane region" description="Helical" evidence="1">
    <location>
        <begin position="190"/>
        <end position="221"/>
    </location>
</feature>
<feature type="transmembrane region" description="Helical" evidence="1">
    <location>
        <begin position="65"/>
        <end position="84"/>
    </location>
</feature>
<keyword evidence="3" id="KW-1185">Reference proteome</keyword>
<feature type="transmembrane region" description="Helical" evidence="1">
    <location>
        <begin position="344"/>
        <end position="369"/>
    </location>
</feature>
<dbReference type="AlphaFoldDB" id="A0A918U9F5"/>
<protein>
    <submittedName>
        <fullName evidence="2">Uncharacterized protein</fullName>
    </submittedName>
</protein>
<evidence type="ECO:0000313" key="2">
    <source>
        <dbReference type="EMBL" id="GGY15621.1"/>
    </source>
</evidence>
<gene>
    <name evidence="2" type="ORF">GCM10011289_18660</name>
</gene>
<evidence type="ECO:0000313" key="3">
    <source>
        <dbReference type="Proteomes" id="UP000645257"/>
    </source>
</evidence>
<name>A0A918U9F5_9NEIS</name>
<reference evidence="2" key="2">
    <citation type="submission" date="2020-09" db="EMBL/GenBank/DDBJ databases">
        <authorList>
            <person name="Sun Q."/>
            <person name="Kim S."/>
        </authorList>
    </citation>
    <scope>NUCLEOTIDE SEQUENCE</scope>
    <source>
        <strain evidence="2">KCTC 32182</strain>
    </source>
</reference>
<organism evidence="2 3">
    <name type="scientific">Paludibacterium paludis</name>
    <dbReference type="NCBI Taxonomy" id="1225769"/>
    <lineage>
        <taxon>Bacteria</taxon>
        <taxon>Pseudomonadati</taxon>
        <taxon>Pseudomonadota</taxon>
        <taxon>Betaproteobacteria</taxon>
        <taxon>Neisseriales</taxon>
        <taxon>Chromobacteriaceae</taxon>
        <taxon>Paludibacterium</taxon>
    </lineage>
</organism>
<dbReference type="Proteomes" id="UP000645257">
    <property type="component" value="Unassembled WGS sequence"/>
</dbReference>
<reference evidence="2" key="1">
    <citation type="journal article" date="2014" name="Int. J. Syst. Evol. Microbiol.">
        <title>Complete genome sequence of Corynebacterium casei LMG S-19264T (=DSM 44701T), isolated from a smear-ripened cheese.</title>
        <authorList>
            <consortium name="US DOE Joint Genome Institute (JGI-PGF)"/>
            <person name="Walter F."/>
            <person name="Albersmeier A."/>
            <person name="Kalinowski J."/>
            <person name="Ruckert C."/>
        </authorList>
    </citation>
    <scope>NUCLEOTIDE SEQUENCE</scope>
    <source>
        <strain evidence="2">KCTC 32182</strain>
    </source>
</reference>
<feature type="transmembrane region" description="Helical" evidence="1">
    <location>
        <begin position="233"/>
        <end position="251"/>
    </location>
</feature>
<dbReference type="RefSeq" id="WP_189533615.1">
    <property type="nucleotide sequence ID" value="NZ_BMYX01000009.1"/>
</dbReference>
<feature type="transmembrane region" description="Helical" evidence="1">
    <location>
        <begin position="123"/>
        <end position="143"/>
    </location>
</feature>
<comment type="caution">
    <text evidence="2">The sequence shown here is derived from an EMBL/GenBank/DDBJ whole genome shotgun (WGS) entry which is preliminary data.</text>
</comment>
<sequence>MTFQNSVAGVSARPVRNPVWPEYSIGFLSIGYVILWPGLLTVLNLVLLVFSMLFWMFGKNRFNRVLLGVIACDIVLILTGVIAGVGNPTYDYFKDIWYSSNYVILISVGFVLALSISDMRKGLLAFVVSGVLVACLHLSSFIANPALLTKSAVEIRGAAGTGYYLVSLALLILLHCRGQWRARLFLPHSLAWIFIVLTALSCILTFSRTMLVVVLLGYYFTSRFMNRQRTIKTIILVCLSVVTLLVMQGASDFFPDVDKNSFSGKMLRSFNELHVEDYRDYRSINENYRGFETERGLATYANGESWQLLVGQGFGKSVDLGFYLRLGSEDSVPLRFIPVFHNGFIYLLVKTGAIGILAFLLSLTIPYVYAKKMGRTASASDPEVTSSQFLKGSIGVLLVTTWLISGAFNKSDMASYLLMVGFMLGCLNRMERKQDA</sequence>
<keyword evidence="1" id="KW-1133">Transmembrane helix</keyword>
<feature type="transmembrane region" description="Helical" evidence="1">
    <location>
        <begin position="96"/>
        <end position="116"/>
    </location>
</feature>
<proteinExistence type="predicted"/>